<dbReference type="Pfam" id="PF03948">
    <property type="entry name" value="Ribosomal_L9_C"/>
    <property type="match status" value="1"/>
</dbReference>
<gene>
    <name evidence="7 10" type="primary">rplI</name>
    <name evidence="7" type="synonym">rpl9</name>
    <name evidence="10" type="ORF">IQ217_13500</name>
</gene>
<keyword evidence="3 7" id="KW-0694">RNA-binding</keyword>
<sequence>MAKRVKVVLNETINKLGFTGDLVEVAPGYARNYLIPKGLGIVATPGILRQVEQRRLKELERLKAEKDAAEARKVALETIGRFVIKKQVGEAEAIFGTVTTQEVADAVEAATNQSLDRRGISLPDIHKTGFYQAQIKLHPEVIATVEVQVAPL</sequence>
<dbReference type="NCBIfam" id="TIGR00158">
    <property type="entry name" value="L9"/>
    <property type="match status" value="1"/>
</dbReference>
<dbReference type="InterPro" id="IPR036791">
    <property type="entry name" value="Ribosomal_bL9_C_sf"/>
</dbReference>
<evidence type="ECO:0000256" key="4">
    <source>
        <dbReference type="ARBA" id="ARBA00022980"/>
    </source>
</evidence>
<feature type="domain" description="Ribosomal protein L9" evidence="9">
    <location>
        <begin position="17"/>
        <end position="44"/>
    </location>
</feature>
<evidence type="ECO:0000256" key="2">
    <source>
        <dbReference type="ARBA" id="ARBA00022730"/>
    </source>
</evidence>
<dbReference type="PROSITE" id="PS00651">
    <property type="entry name" value="RIBOSOMAL_L9"/>
    <property type="match status" value="1"/>
</dbReference>
<organism evidence="10 11">
    <name type="scientific">Synechocystis salina LEGE 00031</name>
    <dbReference type="NCBI Taxonomy" id="1828736"/>
    <lineage>
        <taxon>Bacteria</taxon>
        <taxon>Bacillati</taxon>
        <taxon>Cyanobacteriota</taxon>
        <taxon>Cyanophyceae</taxon>
        <taxon>Synechococcales</taxon>
        <taxon>Merismopediaceae</taxon>
        <taxon>Synechocystis</taxon>
    </lineage>
</organism>
<dbReference type="RefSeq" id="WP_194020342.1">
    <property type="nucleotide sequence ID" value="NZ_JADEVV010000040.1"/>
</dbReference>
<dbReference type="InterPro" id="IPR020594">
    <property type="entry name" value="Ribosomal_bL9_bac/chp"/>
</dbReference>
<dbReference type="EMBL" id="JADEVV010000040">
    <property type="protein sequence ID" value="MBE9254835.1"/>
    <property type="molecule type" value="Genomic_DNA"/>
</dbReference>
<evidence type="ECO:0000256" key="8">
    <source>
        <dbReference type="SAM" id="Coils"/>
    </source>
</evidence>
<evidence type="ECO:0000259" key="9">
    <source>
        <dbReference type="PROSITE" id="PS00651"/>
    </source>
</evidence>
<dbReference type="Gene3D" id="3.40.5.10">
    <property type="entry name" value="Ribosomal protein L9, N-terminal domain"/>
    <property type="match status" value="1"/>
</dbReference>
<dbReference type="InterPro" id="IPR036935">
    <property type="entry name" value="Ribosomal_bL9_N_sf"/>
</dbReference>
<proteinExistence type="inferred from homology"/>
<dbReference type="Gene3D" id="3.10.430.100">
    <property type="entry name" value="Ribosomal protein L9, C-terminal domain"/>
    <property type="match status" value="1"/>
</dbReference>
<evidence type="ECO:0000313" key="10">
    <source>
        <dbReference type="EMBL" id="MBE9254835.1"/>
    </source>
</evidence>
<feature type="coiled-coil region" evidence="8">
    <location>
        <begin position="48"/>
        <end position="79"/>
    </location>
</feature>
<dbReference type="InterPro" id="IPR000244">
    <property type="entry name" value="Ribosomal_bL9"/>
</dbReference>
<keyword evidence="2 7" id="KW-0699">rRNA-binding</keyword>
<protein>
    <recommendedName>
        <fullName evidence="6 7">Large ribosomal subunit protein bL9</fullName>
    </recommendedName>
</protein>
<dbReference type="Pfam" id="PF01281">
    <property type="entry name" value="Ribosomal_L9_N"/>
    <property type="match status" value="1"/>
</dbReference>
<dbReference type="InterPro" id="IPR020069">
    <property type="entry name" value="Ribosomal_bL9_C"/>
</dbReference>
<evidence type="ECO:0000256" key="1">
    <source>
        <dbReference type="ARBA" id="ARBA00010605"/>
    </source>
</evidence>
<dbReference type="GO" id="GO:0005840">
    <property type="term" value="C:ribosome"/>
    <property type="evidence" value="ECO:0007669"/>
    <property type="project" value="UniProtKB-KW"/>
</dbReference>
<dbReference type="SUPFAM" id="SSF55653">
    <property type="entry name" value="Ribosomal protein L9 C-domain"/>
    <property type="match status" value="1"/>
</dbReference>
<dbReference type="SUPFAM" id="SSF55658">
    <property type="entry name" value="L9 N-domain-like"/>
    <property type="match status" value="1"/>
</dbReference>
<comment type="caution">
    <text evidence="10">The sequence shown here is derived from an EMBL/GenBank/DDBJ whole genome shotgun (WGS) entry which is preliminary data.</text>
</comment>
<dbReference type="InterPro" id="IPR020070">
    <property type="entry name" value="Ribosomal_bL9_N"/>
</dbReference>
<comment type="similarity">
    <text evidence="1 7">Belongs to the bacterial ribosomal protein bL9 family.</text>
</comment>
<dbReference type="PANTHER" id="PTHR21368">
    <property type="entry name" value="50S RIBOSOMAL PROTEIN L9"/>
    <property type="match status" value="1"/>
</dbReference>
<evidence type="ECO:0000256" key="3">
    <source>
        <dbReference type="ARBA" id="ARBA00022884"/>
    </source>
</evidence>
<reference evidence="10 11" key="1">
    <citation type="submission" date="2020-10" db="EMBL/GenBank/DDBJ databases">
        <authorList>
            <person name="Castelo-Branco R."/>
            <person name="Eusebio N."/>
            <person name="Adriana R."/>
            <person name="Vieira A."/>
            <person name="Brugerolle De Fraissinette N."/>
            <person name="Rezende De Castro R."/>
            <person name="Schneider M.P."/>
            <person name="Vasconcelos V."/>
            <person name="Leao P.N."/>
        </authorList>
    </citation>
    <scope>NUCLEOTIDE SEQUENCE [LARGE SCALE GENOMIC DNA]</scope>
    <source>
        <strain evidence="10 11">LEGE 00031</strain>
    </source>
</reference>
<accession>A0ABR9VTZ8</accession>
<keyword evidence="11" id="KW-1185">Reference proteome</keyword>
<evidence type="ECO:0000256" key="7">
    <source>
        <dbReference type="HAMAP-Rule" id="MF_00503"/>
    </source>
</evidence>
<dbReference type="HAMAP" id="MF_00503">
    <property type="entry name" value="Ribosomal_bL9"/>
    <property type="match status" value="1"/>
</dbReference>
<dbReference type="Proteomes" id="UP000658720">
    <property type="component" value="Unassembled WGS sequence"/>
</dbReference>
<keyword evidence="4 7" id="KW-0689">Ribosomal protein</keyword>
<evidence type="ECO:0000256" key="5">
    <source>
        <dbReference type="ARBA" id="ARBA00023274"/>
    </source>
</evidence>
<keyword evidence="8" id="KW-0175">Coiled coil</keyword>
<evidence type="ECO:0000313" key="11">
    <source>
        <dbReference type="Proteomes" id="UP000658720"/>
    </source>
</evidence>
<dbReference type="InterPro" id="IPR009027">
    <property type="entry name" value="Ribosomal_bL9/RNase_H1_N"/>
</dbReference>
<evidence type="ECO:0000256" key="6">
    <source>
        <dbReference type="ARBA" id="ARBA00035292"/>
    </source>
</evidence>
<keyword evidence="5 7" id="KW-0687">Ribonucleoprotein</keyword>
<name>A0ABR9VTZ8_9SYNC</name>
<comment type="function">
    <text evidence="7">Binds to the 23S rRNA.</text>
</comment>